<name>R7ZI03_LYSSH</name>
<evidence type="ECO:0000256" key="2">
    <source>
        <dbReference type="ARBA" id="ARBA00007998"/>
    </source>
</evidence>
<dbReference type="AlphaFoldDB" id="R7ZI03"/>
<dbReference type="NCBIfam" id="TIGR00912">
    <property type="entry name" value="2A0309"/>
    <property type="match status" value="1"/>
</dbReference>
<comment type="subcellular location">
    <subcellularLocation>
        <location evidence="1">Membrane</location>
        <topology evidence="1">Multi-pass membrane protein</topology>
    </subcellularLocation>
</comment>
<dbReference type="Gene3D" id="1.20.1740.10">
    <property type="entry name" value="Amino acid/polyamine transporter I"/>
    <property type="match status" value="1"/>
</dbReference>
<evidence type="ECO:0000256" key="3">
    <source>
        <dbReference type="ARBA" id="ARBA00022448"/>
    </source>
</evidence>
<dbReference type="RefSeq" id="WP_010857721.1">
    <property type="nucleotide sequence ID" value="NZ_KB933398.1"/>
</dbReference>
<feature type="transmembrane region" description="Helical" evidence="8">
    <location>
        <begin position="339"/>
        <end position="356"/>
    </location>
</feature>
<dbReference type="eggNOG" id="COG0531">
    <property type="taxonomic scope" value="Bacteria"/>
</dbReference>
<dbReference type="InterPro" id="IPR004761">
    <property type="entry name" value="Spore_GerAB"/>
</dbReference>
<evidence type="ECO:0000256" key="5">
    <source>
        <dbReference type="ARBA" id="ARBA00022692"/>
    </source>
</evidence>
<evidence type="ECO:0000313" key="9">
    <source>
        <dbReference type="EMBL" id="EON73752.1"/>
    </source>
</evidence>
<feature type="transmembrane region" description="Helical" evidence="8">
    <location>
        <begin position="39"/>
        <end position="60"/>
    </location>
</feature>
<dbReference type="PATRIC" id="fig|1285586.5.peg.765"/>
<evidence type="ECO:0000256" key="8">
    <source>
        <dbReference type="SAM" id="Phobius"/>
    </source>
</evidence>
<comment type="caution">
    <text evidence="9">The sequence shown here is derived from an EMBL/GenBank/DDBJ whole genome shotgun (WGS) entry which is preliminary data.</text>
</comment>
<evidence type="ECO:0000256" key="6">
    <source>
        <dbReference type="ARBA" id="ARBA00022989"/>
    </source>
</evidence>
<keyword evidence="3" id="KW-0813">Transport</keyword>
<feature type="transmembrane region" description="Helical" evidence="8">
    <location>
        <begin position="80"/>
        <end position="104"/>
    </location>
</feature>
<accession>R7ZI03</accession>
<protein>
    <submittedName>
        <fullName evidence="9">Variant surface antigen E (VlpE prolipoprotein)</fullName>
    </submittedName>
</protein>
<feature type="transmembrane region" description="Helical" evidence="8">
    <location>
        <begin position="307"/>
        <end position="327"/>
    </location>
</feature>
<dbReference type="PANTHER" id="PTHR34975:SF2">
    <property type="entry name" value="SPORE GERMINATION PROTEIN A2"/>
    <property type="match status" value="1"/>
</dbReference>
<feature type="transmembrane region" description="Helical" evidence="8">
    <location>
        <begin position="116"/>
        <end position="137"/>
    </location>
</feature>
<feature type="transmembrane region" description="Helical" evidence="8">
    <location>
        <begin position="264"/>
        <end position="286"/>
    </location>
</feature>
<reference evidence="9 10" key="1">
    <citation type="submission" date="2013-04" db="EMBL/GenBank/DDBJ databases">
        <title>Draft genome of the heavy metal tolerant bacterium Lysinibacillus sphaericus strain OT4b.31.</title>
        <authorList>
            <person name="Pena-Montenegro T.D."/>
            <person name="Dussan J."/>
        </authorList>
    </citation>
    <scope>NUCLEOTIDE SEQUENCE [LARGE SCALE GENOMIC DNA]</scope>
    <source>
        <strain evidence="9 10">OT4b.31</strain>
    </source>
</reference>
<evidence type="ECO:0000256" key="1">
    <source>
        <dbReference type="ARBA" id="ARBA00004141"/>
    </source>
</evidence>
<evidence type="ECO:0000256" key="4">
    <source>
        <dbReference type="ARBA" id="ARBA00022544"/>
    </source>
</evidence>
<feature type="transmembrane region" description="Helical" evidence="8">
    <location>
        <begin position="12"/>
        <end position="33"/>
    </location>
</feature>
<dbReference type="GO" id="GO:0016020">
    <property type="term" value="C:membrane"/>
    <property type="evidence" value="ECO:0007669"/>
    <property type="project" value="UniProtKB-SubCell"/>
</dbReference>
<keyword evidence="9" id="KW-0449">Lipoprotein</keyword>
<dbReference type="EMBL" id="AQPX01000008">
    <property type="protein sequence ID" value="EON73752.1"/>
    <property type="molecule type" value="Genomic_DNA"/>
</dbReference>
<dbReference type="PANTHER" id="PTHR34975">
    <property type="entry name" value="SPORE GERMINATION PROTEIN A2"/>
    <property type="match status" value="1"/>
</dbReference>
<comment type="similarity">
    <text evidence="2">Belongs to the amino acid-polyamine-organocation (APC) superfamily. Spore germination protein (SGP) (TC 2.A.3.9) family.</text>
</comment>
<dbReference type="OrthoDB" id="2078716at2"/>
<keyword evidence="6 8" id="KW-1133">Transmembrane helix</keyword>
<keyword evidence="7 8" id="KW-0472">Membrane</keyword>
<proteinExistence type="inferred from homology"/>
<feature type="transmembrane region" description="Helical" evidence="8">
    <location>
        <begin position="217"/>
        <end position="244"/>
    </location>
</feature>
<feature type="transmembrane region" description="Helical" evidence="8">
    <location>
        <begin position="182"/>
        <end position="205"/>
    </location>
</feature>
<dbReference type="Proteomes" id="UP000013911">
    <property type="component" value="Unassembled WGS sequence"/>
</dbReference>
<dbReference type="GO" id="GO:0009847">
    <property type="term" value="P:spore germination"/>
    <property type="evidence" value="ECO:0007669"/>
    <property type="project" value="InterPro"/>
</dbReference>
<dbReference type="Pfam" id="PF03845">
    <property type="entry name" value="Spore_permease"/>
    <property type="match status" value="1"/>
</dbReference>
<evidence type="ECO:0000313" key="10">
    <source>
        <dbReference type="Proteomes" id="UP000013911"/>
    </source>
</evidence>
<organism evidence="9 10">
    <name type="scientific">Lysinibacillus sphaericus OT4b.31</name>
    <dbReference type="NCBI Taxonomy" id="1285586"/>
    <lineage>
        <taxon>Bacteria</taxon>
        <taxon>Bacillati</taxon>
        <taxon>Bacillota</taxon>
        <taxon>Bacilli</taxon>
        <taxon>Bacillales</taxon>
        <taxon>Bacillaceae</taxon>
        <taxon>Lysinibacillus</taxon>
    </lineage>
</organism>
<feature type="transmembrane region" description="Helical" evidence="8">
    <location>
        <begin position="144"/>
        <end position="162"/>
    </location>
</feature>
<dbReference type="HOGENOM" id="CLU_047547_1_2_9"/>
<evidence type="ECO:0000256" key="7">
    <source>
        <dbReference type="ARBA" id="ARBA00023136"/>
    </source>
</evidence>
<sequence>MEKQLISARQFTIIVILFTVGTGILIIPASIALEVKQDAWIVAIISTILSLIIIKFFITLGKKMSTLSFVEATEKILGSFIGKFVSIGFVILTLLSSGELLYFIGNFLQTEVMPETPPVVFAILFNFIILFASYLGLEVFARTLEILFPIFLFIFVVFVLFVSPQIDIRHIQPVLEVSTQPFIYSVLHFMGLFSFPLVVLLMIFPSAINVHKSGQKGLYIGTLIGGFILTIFIALSILVLGVTNTSLRIFPSYTLAQRISIGNFLQRIEIIMAFMWMVTIFVRAFMYFYASLQGLGQILNIKDHRPLILPLGFITVALSQIVHPNIVHSDKYNKETWPLYISIFAILLPLLLLVVAKLRKINSPEDANQTKKNQLKDDQMIN</sequence>
<keyword evidence="5 8" id="KW-0812">Transmembrane</keyword>
<gene>
    <name evidence="9" type="ORF">H131_03784</name>
</gene>
<keyword evidence="4" id="KW-0309">Germination</keyword>